<evidence type="ECO:0000313" key="2">
    <source>
        <dbReference type="Proteomes" id="UP000502823"/>
    </source>
</evidence>
<protein>
    <recommendedName>
        <fullName evidence="3">Mos1 transposase HTH domain-containing protein</fullName>
    </recommendedName>
</protein>
<comment type="caution">
    <text evidence="1">The sequence shown here is derived from an EMBL/GenBank/DDBJ whole genome shotgun (WGS) entry which is preliminary data.</text>
</comment>
<organism evidence="1 2">
    <name type="scientific">Coptotermes formosanus</name>
    <name type="common">Formosan subterranean termite</name>
    <dbReference type="NCBI Taxonomy" id="36987"/>
    <lineage>
        <taxon>Eukaryota</taxon>
        <taxon>Metazoa</taxon>
        <taxon>Ecdysozoa</taxon>
        <taxon>Arthropoda</taxon>
        <taxon>Hexapoda</taxon>
        <taxon>Insecta</taxon>
        <taxon>Pterygota</taxon>
        <taxon>Neoptera</taxon>
        <taxon>Polyneoptera</taxon>
        <taxon>Dictyoptera</taxon>
        <taxon>Blattodea</taxon>
        <taxon>Blattoidea</taxon>
        <taxon>Termitoidae</taxon>
        <taxon>Rhinotermitidae</taxon>
        <taxon>Coptotermes</taxon>
    </lineage>
</organism>
<gene>
    <name evidence="1" type="ORF">Cfor_07186</name>
</gene>
<sequence length="181" mass="20625">MHQSGPSPPQPSGAIRIAEQEVPSSVLQCLIIKFLMKEGVIPSEIFTRFQTQFGDESGMIIATVLRDSKGVLRLDFLVEQKTINAQYYSTLLNEKVKPPIRLKRRKRQDSLCFLQDNACPHTDTLTMASLLRLRWDVLPHRAYSPDLAPSDYRLFGPMKGFLRGKRLQNNSEVIAGVQRWI</sequence>
<proteinExistence type="predicted"/>
<dbReference type="Proteomes" id="UP000502823">
    <property type="component" value="Unassembled WGS sequence"/>
</dbReference>
<dbReference type="PANTHER" id="PTHR46060:SF1">
    <property type="entry name" value="MARINER MOS1 TRANSPOSASE-LIKE PROTEIN"/>
    <property type="match status" value="1"/>
</dbReference>
<accession>A0A6L2PZ06</accession>
<dbReference type="GO" id="GO:0003676">
    <property type="term" value="F:nucleic acid binding"/>
    <property type="evidence" value="ECO:0007669"/>
    <property type="project" value="InterPro"/>
</dbReference>
<dbReference type="Pfam" id="PF01359">
    <property type="entry name" value="Transposase_1"/>
    <property type="match status" value="1"/>
</dbReference>
<keyword evidence="2" id="KW-1185">Reference proteome</keyword>
<dbReference type="InParanoid" id="A0A6L2PZ06"/>
<name>A0A6L2PZ06_COPFO</name>
<dbReference type="InterPro" id="IPR052709">
    <property type="entry name" value="Transposase-MT_Hybrid"/>
</dbReference>
<evidence type="ECO:0008006" key="3">
    <source>
        <dbReference type="Google" id="ProtNLM"/>
    </source>
</evidence>
<evidence type="ECO:0000313" key="1">
    <source>
        <dbReference type="EMBL" id="GFG37464.1"/>
    </source>
</evidence>
<dbReference type="InterPro" id="IPR036397">
    <property type="entry name" value="RNaseH_sf"/>
</dbReference>
<dbReference type="PANTHER" id="PTHR46060">
    <property type="entry name" value="MARINER MOS1 TRANSPOSASE-LIKE PROTEIN"/>
    <property type="match status" value="1"/>
</dbReference>
<dbReference type="InterPro" id="IPR001888">
    <property type="entry name" value="Transposase_1"/>
</dbReference>
<reference evidence="2" key="1">
    <citation type="submission" date="2020-01" db="EMBL/GenBank/DDBJ databases">
        <title>Draft genome sequence of the Termite Coptotermes fromosanus.</title>
        <authorList>
            <person name="Itakura S."/>
            <person name="Yosikawa Y."/>
            <person name="Umezawa K."/>
        </authorList>
    </citation>
    <scope>NUCLEOTIDE SEQUENCE [LARGE SCALE GENOMIC DNA]</scope>
</reference>
<dbReference type="Gene3D" id="3.30.420.10">
    <property type="entry name" value="Ribonuclease H-like superfamily/Ribonuclease H"/>
    <property type="match status" value="1"/>
</dbReference>
<dbReference type="OrthoDB" id="6818839at2759"/>
<dbReference type="EMBL" id="BLKM01000700">
    <property type="protein sequence ID" value="GFG37464.1"/>
    <property type="molecule type" value="Genomic_DNA"/>
</dbReference>
<dbReference type="AlphaFoldDB" id="A0A6L2PZ06"/>